<keyword evidence="4 6" id="KW-1133">Transmembrane helix</keyword>
<name>A0ABT4V8Y9_9PSEU</name>
<dbReference type="Gene3D" id="1.20.1250.20">
    <property type="entry name" value="MFS general substrate transporter like domains"/>
    <property type="match status" value="2"/>
</dbReference>
<dbReference type="InterPro" id="IPR036259">
    <property type="entry name" value="MFS_trans_sf"/>
</dbReference>
<dbReference type="InterPro" id="IPR024671">
    <property type="entry name" value="Atg22-like"/>
</dbReference>
<feature type="transmembrane region" description="Helical" evidence="6">
    <location>
        <begin position="343"/>
        <end position="361"/>
    </location>
</feature>
<dbReference type="RefSeq" id="WP_270953624.1">
    <property type="nucleotide sequence ID" value="NZ_JAQGLA010000100.1"/>
</dbReference>
<feature type="transmembrane region" description="Helical" evidence="6">
    <location>
        <begin position="88"/>
        <end position="107"/>
    </location>
</feature>
<dbReference type="PANTHER" id="PTHR23519">
    <property type="entry name" value="AUTOPHAGY-RELATED PROTEIN 22"/>
    <property type="match status" value="1"/>
</dbReference>
<dbReference type="PROSITE" id="PS50850">
    <property type="entry name" value="MFS"/>
    <property type="match status" value="1"/>
</dbReference>
<keyword evidence="3 6" id="KW-0812">Transmembrane</keyword>
<keyword evidence="2" id="KW-0813">Transport</keyword>
<dbReference type="InterPro" id="IPR020846">
    <property type="entry name" value="MFS_dom"/>
</dbReference>
<protein>
    <submittedName>
        <fullName evidence="8">MFS transporter</fullName>
    </submittedName>
</protein>
<dbReference type="Pfam" id="PF11700">
    <property type="entry name" value="ATG22"/>
    <property type="match status" value="1"/>
</dbReference>
<feature type="transmembrane region" description="Helical" evidence="6">
    <location>
        <begin position="217"/>
        <end position="236"/>
    </location>
</feature>
<feature type="transmembrane region" description="Helical" evidence="6">
    <location>
        <begin position="186"/>
        <end position="205"/>
    </location>
</feature>
<comment type="caution">
    <text evidence="8">The sequence shown here is derived from an EMBL/GenBank/DDBJ whole genome shotgun (WGS) entry which is preliminary data.</text>
</comment>
<feature type="transmembrane region" description="Helical" evidence="6">
    <location>
        <begin position="273"/>
        <end position="291"/>
    </location>
</feature>
<gene>
    <name evidence="8" type="ORF">OU415_33735</name>
</gene>
<organism evidence="8 9">
    <name type="scientific">Saccharopolyspora oryzae</name>
    <dbReference type="NCBI Taxonomy" id="2997343"/>
    <lineage>
        <taxon>Bacteria</taxon>
        <taxon>Bacillati</taxon>
        <taxon>Actinomycetota</taxon>
        <taxon>Actinomycetes</taxon>
        <taxon>Pseudonocardiales</taxon>
        <taxon>Pseudonocardiaceae</taxon>
        <taxon>Saccharopolyspora</taxon>
    </lineage>
</organism>
<reference evidence="8 9" key="1">
    <citation type="submission" date="2022-11" db="EMBL/GenBank/DDBJ databases">
        <title>Draft genome sequence of Saccharopolyspora sp. WRP15-2 isolated from rhizosphere soils of wild rice in Thailand.</title>
        <authorList>
            <person name="Duangmal K."/>
            <person name="Kammanee S."/>
            <person name="Muangham S."/>
        </authorList>
    </citation>
    <scope>NUCLEOTIDE SEQUENCE [LARGE SCALE GENOMIC DNA]</scope>
    <source>
        <strain evidence="8 9">WRP15-2</strain>
    </source>
</reference>
<proteinExistence type="predicted"/>
<evidence type="ECO:0000259" key="7">
    <source>
        <dbReference type="PROSITE" id="PS50850"/>
    </source>
</evidence>
<evidence type="ECO:0000256" key="2">
    <source>
        <dbReference type="ARBA" id="ARBA00022448"/>
    </source>
</evidence>
<evidence type="ECO:0000313" key="9">
    <source>
        <dbReference type="Proteomes" id="UP001210380"/>
    </source>
</evidence>
<evidence type="ECO:0000313" key="8">
    <source>
        <dbReference type="EMBL" id="MDA3630431.1"/>
    </source>
</evidence>
<sequence>MSVMGSDVAPDAAQRRREQRGWCWYDWANSVFPTSVSTVFLSLYLTSVATAAAQADTSRNGPNPCPAGNALVDCDISIAGLSFPAGSLWGYLLSVATVVQVLVLPITGAIADRARNKRLMLGVLAFGGAATTALLALVGGENWQLGVVLFIIGNICFGASVVVYYSFLPEIANADERDMVSTKGWAFGYLGAGVALALHLVIYLFHDSFGMDADGAVRLVFLSSGVWWAVFTLLPLTALRGGGELAEDAPRAGSTVLEGFKQLKNTLLEAKHYPLTLAFLGAYWIFTDGIATVVQVAPQYGNLELKLPQDALIVTVLIVQFIAFVGGMLHGWLAKYIGAKKTILISLAIWLVVVIAAYFVQAGQANQFYGLAVGIGLVLGGTNALSRSLFSQMVPPGREGEYFSLYEVGERSTSWMGPLVFAGVGQATGSFRLAIISLVVFFALGLVLVALVPVRRAIEAVGNPAPKVL</sequence>
<evidence type="ECO:0000256" key="6">
    <source>
        <dbReference type="SAM" id="Phobius"/>
    </source>
</evidence>
<feature type="transmembrane region" description="Helical" evidence="6">
    <location>
        <begin position="433"/>
        <end position="454"/>
    </location>
</feature>
<dbReference type="InterPro" id="IPR050495">
    <property type="entry name" value="ATG22/LtaA_families"/>
</dbReference>
<dbReference type="Proteomes" id="UP001210380">
    <property type="component" value="Unassembled WGS sequence"/>
</dbReference>
<comment type="subcellular location">
    <subcellularLocation>
        <location evidence="1">Cell membrane</location>
        <topology evidence="1">Multi-pass membrane protein</topology>
    </subcellularLocation>
</comment>
<keyword evidence="9" id="KW-1185">Reference proteome</keyword>
<feature type="domain" description="Major facilitator superfamily (MFS) profile" evidence="7">
    <location>
        <begin position="274"/>
        <end position="469"/>
    </location>
</feature>
<evidence type="ECO:0000256" key="3">
    <source>
        <dbReference type="ARBA" id="ARBA00022692"/>
    </source>
</evidence>
<accession>A0ABT4V8Y9</accession>
<dbReference type="SUPFAM" id="SSF103473">
    <property type="entry name" value="MFS general substrate transporter"/>
    <property type="match status" value="1"/>
</dbReference>
<evidence type="ECO:0000256" key="5">
    <source>
        <dbReference type="ARBA" id="ARBA00023136"/>
    </source>
</evidence>
<dbReference type="PANTHER" id="PTHR23519:SF1">
    <property type="entry name" value="AUTOPHAGY-RELATED PROTEIN 22"/>
    <property type="match status" value="1"/>
</dbReference>
<evidence type="ECO:0000256" key="1">
    <source>
        <dbReference type="ARBA" id="ARBA00004651"/>
    </source>
</evidence>
<feature type="transmembrane region" description="Helical" evidence="6">
    <location>
        <begin position="145"/>
        <end position="165"/>
    </location>
</feature>
<keyword evidence="5 6" id="KW-0472">Membrane</keyword>
<evidence type="ECO:0000256" key="4">
    <source>
        <dbReference type="ARBA" id="ARBA00022989"/>
    </source>
</evidence>
<feature type="transmembrane region" description="Helical" evidence="6">
    <location>
        <begin position="311"/>
        <end position="331"/>
    </location>
</feature>
<dbReference type="EMBL" id="JAQGLA010000100">
    <property type="protein sequence ID" value="MDA3630431.1"/>
    <property type="molecule type" value="Genomic_DNA"/>
</dbReference>
<feature type="transmembrane region" description="Helical" evidence="6">
    <location>
        <begin position="119"/>
        <end position="139"/>
    </location>
</feature>